<evidence type="ECO:0000313" key="1">
    <source>
        <dbReference type="EMBL" id="RMO39736.1"/>
    </source>
</evidence>
<protein>
    <submittedName>
        <fullName evidence="1">Uncharacterized protein</fullName>
    </submittedName>
</protein>
<name>A0A3M3V964_PSESG</name>
<organism evidence="1 2">
    <name type="scientific">Pseudomonas savastanoi pv. glycinea</name>
    <name type="common">Pseudomonas syringae pv. glycinea</name>
    <dbReference type="NCBI Taxonomy" id="318"/>
    <lineage>
        <taxon>Bacteria</taxon>
        <taxon>Pseudomonadati</taxon>
        <taxon>Pseudomonadota</taxon>
        <taxon>Gammaproteobacteria</taxon>
        <taxon>Pseudomonadales</taxon>
        <taxon>Pseudomonadaceae</taxon>
        <taxon>Pseudomonas</taxon>
    </lineage>
</organism>
<evidence type="ECO:0000313" key="2">
    <source>
        <dbReference type="Proteomes" id="UP000273536"/>
    </source>
</evidence>
<comment type="caution">
    <text evidence="1">The sequence shown here is derived from an EMBL/GenBank/DDBJ whole genome shotgun (WGS) entry which is preliminary data.</text>
</comment>
<dbReference type="Proteomes" id="UP000273536">
    <property type="component" value="Unassembled WGS sequence"/>
</dbReference>
<gene>
    <name evidence="1" type="ORF">ALQ42_200075</name>
</gene>
<accession>A0A3M3V964</accession>
<proteinExistence type="predicted"/>
<dbReference type="AlphaFoldDB" id="A0A3M3V964"/>
<reference evidence="1 2" key="1">
    <citation type="submission" date="2018-08" db="EMBL/GenBank/DDBJ databases">
        <title>Recombination of ecologically and evolutionarily significant loci maintains genetic cohesion in the Pseudomonas syringae species complex.</title>
        <authorList>
            <person name="Dillon M."/>
            <person name="Thakur S."/>
            <person name="Almeida R.N.D."/>
            <person name="Weir B.S."/>
            <person name="Guttman D.S."/>
        </authorList>
    </citation>
    <scope>NUCLEOTIDE SEQUENCE [LARGE SCALE GENOMIC DNA]</scope>
    <source>
        <strain evidence="1 2">ICMP 6372</strain>
    </source>
</reference>
<dbReference type="EMBL" id="RBPS01000070">
    <property type="protein sequence ID" value="RMO39736.1"/>
    <property type="molecule type" value="Genomic_DNA"/>
</dbReference>
<sequence>MVIVSYYKVALDRRYQISVRYQVISQGIPSIYI</sequence>